<accession>A0A317ZJN5</accession>
<dbReference type="PANTHER" id="PTHR42208">
    <property type="entry name" value="HEAVY METAL TRANSPORTER-RELATED"/>
    <property type="match status" value="1"/>
</dbReference>
<name>A0A317ZJN5_9BACT</name>
<dbReference type="PANTHER" id="PTHR42208:SF1">
    <property type="entry name" value="HEAVY METAL TRANSPORTER"/>
    <property type="match status" value="1"/>
</dbReference>
<feature type="transmembrane region" description="Helical" evidence="1">
    <location>
        <begin position="82"/>
        <end position="101"/>
    </location>
</feature>
<dbReference type="Proteomes" id="UP000247099">
    <property type="component" value="Unassembled WGS sequence"/>
</dbReference>
<keyword evidence="4" id="KW-1185">Reference proteome</keyword>
<dbReference type="InParanoid" id="A0A317ZJN5"/>
<feature type="domain" description="Urease accessory protein UreH-like transmembrane" evidence="2">
    <location>
        <begin position="12"/>
        <end position="207"/>
    </location>
</feature>
<keyword evidence="1" id="KW-0472">Membrane</keyword>
<keyword evidence="1" id="KW-1133">Transmembrane helix</keyword>
<proteinExistence type="predicted"/>
<gene>
    <name evidence="3" type="ORF">DDZ13_04425</name>
</gene>
<feature type="transmembrane region" description="Helical" evidence="1">
    <location>
        <begin position="165"/>
        <end position="184"/>
    </location>
</feature>
<dbReference type="RefSeq" id="WP_110130213.1">
    <property type="nucleotide sequence ID" value="NZ_QHJQ01000002.1"/>
</dbReference>
<keyword evidence="1" id="KW-0812">Transmembrane</keyword>
<dbReference type="InterPro" id="IPR039447">
    <property type="entry name" value="UreH-like_TM_dom"/>
</dbReference>
<protein>
    <submittedName>
        <fullName evidence="3">Sulfite exporter TauE/SafE family protein</fullName>
    </submittedName>
</protein>
<feature type="transmembrane region" description="Helical" evidence="1">
    <location>
        <begin position="12"/>
        <end position="36"/>
    </location>
</feature>
<organism evidence="3 4">
    <name type="scientific">Coraliomargarita sinensis</name>
    <dbReference type="NCBI Taxonomy" id="2174842"/>
    <lineage>
        <taxon>Bacteria</taxon>
        <taxon>Pseudomonadati</taxon>
        <taxon>Verrucomicrobiota</taxon>
        <taxon>Opitutia</taxon>
        <taxon>Puniceicoccales</taxon>
        <taxon>Coraliomargaritaceae</taxon>
        <taxon>Coraliomargarita</taxon>
    </lineage>
</organism>
<evidence type="ECO:0000256" key="1">
    <source>
        <dbReference type="SAM" id="Phobius"/>
    </source>
</evidence>
<evidence type="ECO:0000313" key="4">
    <source>
        <dbReference type="Proteomes" id="UP000247099"/>
    </source>
</evidence>
<dbReference type="Pfam" id="PF13386">
    <property type="entry name" value="DsbD_2"/>
    <property type="match status" value="1"/>
</dbReference>
<dbReference type="AlphaFoldDB" id="A0A317ZJN5"/>
<evidence type="ECO:0000259" key="2">
    <source>
        <dbReference type="Pfam" id="PF13386"/>
    </source>
</evidence>
<dbReference type="OrthoDB" id="9800141at2"/>
<sequence>MFEYQTVYNAYTALIAGLVTSVHCVAMCGPLSCAFTPSKQGDAEPAVILTSYHLAKLLSYAIVGMLAGAFGSVVIQTVESSWLNRLPWVLVVFFLVVAFRLDRFIPKPKWLGNYYRKATARFSRLNKPLAAGLIGFASPLLPCGPLYMIFGLALFSGSALKGAEFAIGFGLGTMPLLWLAQSQFMRMNRRVTPSMLLRVQRVVAFVAALVVAWRLRTTLGIEGAEDWVCHPF</sequence>
<feature type="transmembrane region" description="Helical" evidence="1">
    <location>
        <begin position="129"/>
        <end position="153"/>
    </location>
</feature>
<comment type="caution">
    <text evidence="3">The sequence shown here is derived from an EMBL/GenBank/DDBJ whole genome shotgun (WGS) entry which is preliminary data.</text>
</comment>
<evidence type="ECO:0000313" key="3">
    <source>
        <dbReference type="EMBL" id="PXA05212.1"/>
    </source>
</evidence>
<feature type="transmembrane region" description="Helical" evidence="1">
    <location>
        <begin position="57"/>
        <end position="76"/>
    </location>
</feature>
<dbReference type="EMBL" id="QHJQ01000002">
    <property type="protein sequence ID" value="PXA05212.1"/>
    <property type="molecule type" value="Genomic_DNA"/>
</dbReference>
<reference evidence="3 4" key="1">
    <citation type="submission" date="2018-05" db="EMBL/GenBank/DDBJ databases">
        <title>Coraliomargarita sinensis sp. nov., isolated from a marine solar saltern.</title>
        <authorList>
            <person name="Zhou L.Y."/>
        </authorList>
    </citation>
    <scope>NUCLEOTIDE SEQUENCE [LARGE SCALE GENOMIC DNA]</scope>
    <source>
        <strain evidence="3 4">WN38</strain>
    </source>
</reference>